<comment type="caution">
    <text evidence="2">The sequence shown here is derived from an EMBL/GenBank/DDBJ whole genome shotgun (WGS) entry which is preliminary data.</text>
</comment>
<organism evidence="2 3">
    <name type="scientific">Pontibacillus salipaludis</name>
    <dbReference type="NCBI Taxonomy" id="1697394"/>
    <lineage>
        <taxon>Bacteria</taxon>
        <taxon>Bacillati</taxon>
        <taxon>Bacillota</taxon>
        <taxon>Bacilli</taxon>
        <taxon>Bacillales</taxon>
        <taxon>Bacillaceae</taxon>
        <taxon>Pontibacillus</taxon>
    </lineage>
</organism>
<reference evidence="3" key="1">
    <citation type="journal article" date="2019" name="Int. J. Syst. Evol. Microbiol.">
        <title>The Global Catalogue of Microorganisms (GCM) 10K type strain sequencing project: providing services to taxonomists for standard genome sequencing and annotation.</title>
        <authorList>
            <consortium name="The Broad Institute Genomics Platform"/>
            <consortium name="The Broad Institute Genome Sequencing Center for Infectious Disease"/>
            <person name="Wu L."/>
            <person name="Ma J."/>
        </authorList>
    </citation>
    <scope>NUCLEOTIDE SEQUENCE [LARGE SCALE GENOMIC DNA]</scope>
    <source>
        <strain evidence="3">CGMCC 1.15353</strain>
    </source>
</reference>
<evidence type="ECO:0000313" key="3">
    <source>
        <dbReference type="Proteomes" id="UP000642571"/>
    </source>
</evidence>
<dbReference type="Pfam" id="PF12673">
    <property type="entry name" value="SipL"/>
    <property type="match status" value="1"/>
</dbReference>
<name>A0ABQ1Q089_9BACI</name>
<feature type="domain" description="SipL SPOCS" evidence="1">
    <location>
        <begin position="45"/>
        <end position="129"/>
    </location>
</feature>
<dbReference type="InterPro" id="IPR024300">
    <property type="entry name" value="SipL_SPOCS_dom"/>
</dbReference>
<accession>A0ABQ1Q089</accession>
<evidence type="ECO:0000259" key="1">
    <source>
        <dbReference type="Pfam" id="PF12673"/>
    </source>
</evidence>
<dbReference type="RefSeq" id="WP_188652537.1">
    <property type="nucleotide sequence ID" value="NZ_BMIN01000005.1"/>
</dbReference>
<gene>
    <name evidence="2" type="ORF">GCM10011389_15730</name>
</gene>
<protein>
    <recommendedName>
        <fullName evidence="1">SipL SPOCS domain-containing protein</fullName>
    </recommendedName>
</protein>
<sequence length="171" mass="19592">MPSIPYNDMISYNGIASNNEFPECPLAYKQFTIIENAYVPKSKPNIEEVNSISASVIIKEVKLINSPYDTKLLVSGVIKQKIIYTAHKPDQPVHNFHFDIPFCELIILDGKQHCHDSFEVQAFIEDIHVFFTGKRKLKVCKVICLCVTHKKGNLTNPKQGCNFEHKEHWDC</sequence>
<dbReference type="EMBL" id="BMIN01000005">
    <property type="protein sequence ID" value="GGD09043.1"/>
    <property type="molecule type" value="Genomic_DNA"/>
</dbReference>
<keyword evidence="3" id="KW-1185">Reference proteome</keyword>
<dbReference type="Proteomes" id="UP000642571">
    <property type="component" value="Unassembled WGS sequence"/>
</dbReference>
<proteinExistence type="predicted"/>
<evidence type="ECO:0000313" key="2">
    <source>
        <dbReference type="EMBL" id="GGD09043.1"/>
    </source>
</evidence>